<feature type="transmembrane region" description="Helical" evidence="2">
    <location>
        <begin position="808"/>
        <end position="830"/>
    </location>
</feature>
<protein>
    <recommendedName>
        <fullName evidence="6">PBP domain-containing protein</fullName>
    </recommendedName>
</protein>
<feature type="signal peptide" evidence="3">
    <location>
        <begin position="1"/>
        <end position="24"/>
    </location>
</feature>
<dbReference type="Proteomes" id="UP000249341">
    <property type="component" value="Unassembled WGS sequence"/>
</dbReference>
<feature type="chain" id="PRO_5039187819" description="PBP domain-containing protein" evidence="3">
    <location>
        <begin position="25"/>
        <end position="840"/>
    </location>
</feature>
<keyword evidence="3" id="KW-0732">Signal</keyword>
<evidence type="ECO:0000313" key="5">
    <source>
        <dbReference type="Proteomes" id="UP000249341"/>
    </source>
</evidence>
<name>A0A327ZLX6_9ACTN</name>
<evidence type="ECO:0000256" key="1">
    <source>
        <dbReference type="SAM" id="MobiDB-lite"/>
    </source>
</evidence>
<dbReference type="OrthoDB" id="5107506at2"/>
<reference evidence="4 5" key="1">
    <citation type="submission" date="2018-06" db="EMBL/GenBank/DDBJ databases">
        <title>Genomic Encyclopedia of Type Strains, Phase III (KMG-III): the genomes of soil and plant-associated and newly described type strains.</title>
        <authorList>
            <person name="Whitman W."/>
        </authorList>
    </citation>
    <scope>NUCLEOTIDE SEQUENCE [LARGE SCALE GENOMIC DNA]</scope>
    <source>
        <strain evidence="4 5">CGMCC 4.7090</strain>
    </source>
</reference>
<sequence>MTPRRISSAVLATALAVLSGLVFLQDTRPAAAAGSAVTVAGAGDYADLKVTVAQTTNLINQVVNVTWTGGKPTADSAVHTDYLQIMQCWGDAATGPAREQCQFGTLYTDARGGSWTGSRQVTYAPYCSPEAEKAKTCPAGLRDPLETITMPDTGNPQYVPFTAFDGTTIEGKPGNEYFDATTTNEIPYGRTGGDGAGEEFFEVQTLAEAPGLGCGALLTDGTGRPCWLVVVPRGATEVDGSTGDAKPHRWLDSSPLSATNWAHRIVVPLKFQPIGRACPLGSAERRTVGAEAISEAILRWQPALCAGSGSTRVFGFSQTTDELARDRLAATDPGLVFVNRPATPDPARPEVYAPVAVSGLTIAMNIDWQSGLGASAEQQLKEGKRLPDLKLTPRLVAKLLTQTYPAGADAKHTPVAENPFGLSYDEEFRELNPDWIPDDKDNAASGNQLPLSFGDALVGVGQTDMATQLWEWILTDAEAKAFLTGTPDKWGTKVNPVYSALKWPQTTFPKSDLYCTKLASDAGQLLDWCTLDMHPYANNMHDAARSASRGDTLVRNATARDNVGAVIGWKKGAPQSPGKRSVLAVTDVATAERYGLPMVKLRNAAGEFVAPTTAGLLAGVSAMTESATVEGVLAPNPAATDAAAYPLTSVLYAGTVPSAITEAAGKDYADLLRYAAGNGQTPGVEPGTLPFGYAPLPDSLRAKTREVAATLDRTAGVPLPSASPTPSRTTATTPRPATTTTTSAGIVSTTSPATVTSPAPTTAAATTPAAGSRPVAAVPTPKPAGHGSAVPVAETRITPASPLGNLRYGLVAAIVVGAVAALAGPILLRISRSRSARTGR</sequence>
<dbReference type="SUPFAM" id="SSF53850">
    <property type="entry name" value="Periplasmic binding protein-like II"/>
    <property type="match status" value="1"/>
</dbReference>
<keyword evidence="2" id="KW-0812">Transmembrane</keyword>
<evidence type="ECO:0000313" key="4">
    <source>
        <dbReference type="EMBL" id="RAK43391.1"/>
    </source>
</evidence>
<comment type="caution">
    <text evidence="4">The sequence shown here is derived from an EMBL/GenBank/DDBJ whole genome shotgun (WGS) entry which is preliminary data.</text>
</comment>
<evidence type="ECO:0000256" key="2">
    <source>
        <dbReference type="SAM" id="Phobius"/>
    </source>
</evidence>
<keyword evidence="2" id="KW-0472">Membrane</keyword>
<organism evidence="4 5">
    <name type="scientific">Actinoplanes lutulentus</name>
    <dbReference type="NCBI Taxonomy" id="1287878"/>
    <lineage>
        <taxon>Bacteria</taxon>
        <taxon>Bacillati</taxon>
        <taxon>Actinomycetota</taxon>
        <taxon>Actinomycetes</taxon>
        <taxon>Micromonosporales</taxon>
        <taxon>Micromonosporaceae</taxon>
        <taxon>Actinoplanes</taxon>
    </lineage>
</organism>
<evidence type="ECO:0008006" key="6">
    <source>
        <dbReference type="Google" id="ProtNLM"/>
    </source>
</evidence>
<accession>A0A327ZLX6</accession>
<dbReference type="Gene3D" id="3.40.190.10">
    <property type="entry name" value="Periplasmic binding protein-like II"/>
    <property type="match status" value="2"/>
</dbReference>
<dbReference type="RefSeq" id="WP_146616694.1">
    <property type="nucleotide sequence ID" value="NZ_JACHWI010000001.1"/>
</dbReference>
<gene>
    <name evidence="4" type="ORF">B0I29_101521</name>
</gene>
<proteinExistence type="predicted"/>
<feature type="region of interest" description="Disordered" evidence="1">
    <location>
        <begin position="711"/>
        <end position="790"/>
    </location>
</feature>
<keyword evidence="2" id="KW-1133">Transmembrane helix</keyword>
<evidence type="ECO:0000256" key="3">
    <source>
        <dbReference type="SAM" id="SignalP"/>
    </source>
</evidence>
<dbReference type="EMBL" id="QLMJ01000001">
    <property type="protein sequence ID" value="RAK43391.1"/>
    <property type="molecule type" value="Genomic_DNA"/>
</dbReference>
<dbReference type="AlphaFoldDB" id="A0A327ZLX6"/>
<keyword evidence="5" id="KW-1185">Reference proteome</keyword>
<feature type="compositionally biased region" description="Low complexity" evidence="1">
    <location>
        <begin position="720"/>
        <end position="770"/>
    </location>
</feature>